<evidence type="ECO:0000259" key="3">
    <source>
        <dbReference type="Pfam" id="PF02563"/>
    </source>
</evidence>
<dbReference type="Proteomes" id="UP000199550">
    <property type="component" value="Unassembled WGS sequence"/>
</dbReference>
<dbReference type="GO" id="GO:0015159">
    <property type="term" value="F:polysaccharide transmembrane transporter activity"/>
    <property type="evidence" value="ECO:0007669"/>
    <property type="project" value="InterPro"/>
</dbReference>
<protein>
    <submittedName>
        <fullName evidence="4">Polysaccharide export outer membrane protein</fullName>
    </submittedName>
</protein>
<organism evidence="4 5">
    <name type="scientific">Loktanella salsilacus</name>
    <dbReference type="NCBI Taxonomy" id="195913"/>
    <lineage>
        <taxon>Bacteria</taxon>
        <taxon>Pseudomonadati</taxon>
        <taxon>Pseudomonadota</taxon>
        <taxon>Alphaproteobacteria</taxon>
        <taxon>Rhodobacterales</taxon>
        <taxon>Roseobacteraceae</taxon>
        <taxon>Loktanella</taxon>
    </lineage>
</organism>
<keyword evidence="5" id="KW-1185">Reference proteome</keyword>
<dbReference type="PROSITE" id="PS51257">
    <property type="entry name" value="PROKAR_LIPOPROTEIN"/>
    <property type="match status" value="1"/>
</dbReference>
<keyword evidence="2" id="KW-1133">Transmembrane helix</keyword>
<evidence type="ECO:0000256" key="1">
    <source>
        <dbReference type="ARBA" id="ARBA00022729"/>
    </source>
</evidence>
<keyword evidence="1" id="KW-0732">Signal</keyword>
<dbReference type="AlphaFoldDB" id="A0A1I4JWV8"/>
<evidence type="ECO:0000313" key="4">
    <source>
        <dbReference type="EMBL" id="SFL71058.1"/>
    </source>
</evidence>
<keyword evidence="2" id="KW-0812">Transmembrane</keyword>
<dbReference type="PANTHER" id="PTHR33619">
    <property type="entry name" value="POLYSACCHARIDE EXPORT PROTEIN GFCE-RELATED"/>
    <property type="match status" value="1"/>
</dbReference>
<gene>
    <name evidence="4" type="ORF">SAMN04488004_1493</name>
</gene>
<feature type="domain" description="Polysaccharide export protein N-terminal" evidence="3">
    <location>
        <begin position="89"/>
        <end position="174"/>
    </location>
</feature>
<accession>A0A1I4JWV8</accession>
<name>A0A1I4JWV8_9RHOB</name>
<evidence type="ECO:0000313" key="5">
    <source>
        <dbReference type="Proteomes" id="UP000199550"/>
    </source>
</evidence>
<feature type="transmembrane region" description="Helical" evidence="2">
    <location>
        <begin position="15"/>
        <end position="34"/>
    </location>
</feature>
<dbReference type="Pfam" id="PF02563">
    <property type="entry name" value="Poly_export"/>
    <property type="match status" value="1"/>
</dbReference>
<dbReference type="EMBL" id="FOTF01000049">
    <property type="protein sequence ID" value="SFL71058.1"/>
    <property type="molecule type" value="Genomic_DNA"/>
</dbReference>
<reference evidence="4 5" key="1">
    <citation type="submission" date="2016-10" db="EMBL/GenBank/DDBJ databases">
        <authorList>
            <person name="de Groot N.N."/>
        </authorList>
    </citation>
    <scope>NUCLEOTIDE SEQUENCE [LARGE SCALE GENOMIC DNA]</scope>
    <source>
        <strain evidence="4 5">DSM 16199</strain>
    </source>
</reference>
<sequence>MAKSETGLPGGLMTVYFRGVVMVGLCFVLTACSLPRGAGFQSEILAAHTPDGAVADFAVFSVTRGSLPLISGWPDPSQTSYAWIKHVEQPASLLITPGDLLNISIWDADANSLLIAPGARVANLQGLQVGTDGRIFVPFVGDVKVSGMSAATARTHIQDMLLDTVPSAQVQVTVAPGRANTATVVSGVRSPGVFPLADRNVSLLSLIGAGGGVLDSVNNPQVRLFRGTKTYGIGVDRLFEDPALDTVVQGGDRIVITADDRYFLSLGAASKEALHAFPKSQVSALDAMSIVGGVAATRANPQAIMIMREYPAGAVRPATGPDAIPSLEGPPQQRVVFTMDLTKTDGLFSAGKFLLQSGDLVYVTESALGTANSIIGLFGNLVLAQTRLNNL</sequence>
<dbReference type="STRING" id="195913.SAMN04488004_1493"/>
<dbReference type="InterPro" id="IPR049712">
    <property type="entry name" value="Poly_export"/>
</dbReference>
<evidence type="ECO:0000256" key="2">
    <source>
        <dbReference type="SAM" id="Phobius"/>
    </source>
</evidence>
<dbReference type="Gene3D" id="3.30.1950.10">
    <property type="entry name" value="wza like domain"/>
    <property type="match status" value="1"/>
</dbReference>
<proteinExistence type="predicted"/>
<dbReference type="PANTHER" id="PTHR33619:SF3">
    <property type="entry name" value="POLYSACCHARIDE EXPORT PROTEIN GFCE-RELATED"/>
    <property type="match status" value="1"/>
</dbReference>
<dbReference type="Gene3D" id="3.10.560.10">
    <property type="entry name" value="Outer membrane lipoprotein wza domain like"/>
    <property type="match status" value="2"/>
</dbReference>
<dbReference type="InterPro" id="IPR003715">
    <property type="entry name" value="Poly_export_N"/>
</dbReference>
<keyword evidence="2" id="KW-0472">Membrane</keyword>